<dbReference type="InterPro" id="IPR036390">
    <property type="entry name" value="WH_DNA-bd_sf"/>
</dbReference>
<dbReference type="Pfam" id="PF01638">
    <property type="entry name" value="HxlR"/>
    <property type="match status" value="1"/>
</dbReference>
<evidence type="ECO:0000256" key="1">
    <source>
        <dbReference type="ARBA" id="ARBA00023015"/>
    </source>
</evidence>
<reference evidence="5 6" key="1">
    <citation type="submission" date="2020-08" db="EMBL/GenBank/DDBJ databases">
        <authorList>
            <person name="Sun Q."/>
            <person name="Inoue M."/>
        </authorList>
    </citation>
    <scope>NUCLEOTIDE SEQUENCE [LARGE SCALE GENOMIC DNA]</scope>
    <source>
        <strain evidence="5 6">CCM 8938</strain>
    </source>
</reference>
<evidence type="ECO:0000259" key="4">
    <source>
        <dbReference type="PROSITE" id="PS51118"/>
    </source>
</evidence>
<evidence type="ECO:0000313" key="5">
    <source>
        <dbReference type="EMBL" id="MBC6112669.1"/>
    </source>
</evidence>
<comment type="caution">
    <text evidence="5">The sequence shown here is derived from an EMBL/GenBank/DDBJ whole genome shotgun (WGS) entry which is preliminary data.</text>
</comment>
<dbReference type="EMBL" id="JACRYL010000024">
    <property type="protein sequence ID" value="MBC6112669.1"/>
    <property type="molecule type" value="Genomic_DNA"/>
</dbReference>
<gene>
    <name evidence="5" type="ORF">H7U22_19780</name>
</gene>
<dbReference type="Gene3D" id="1.10.10.10">
    <property type="entry name" value="Winged helix-like DNA-binding domain superfamily/Winged helix DNA-binding domain"/>
    <property type="match status" value="1"/>
</dbReference>
<accession>A0ABR7KX30</accession>
<keyword evidence="6" id="KW-1185">Reference proteome</keyword>
<dbReference type="PANTHER" id="PTHR33204:SF29">
    <property type="entry name" value="TRANSCRIPTIONAL REGULATOR"/>
    <property type="match status" value="1"/>
</dbReference>
<dbReference type="SUPFAM" id="SSF46785">
    <property type="entry name" value="Winged helix' DNA-binding domain"/>
    <property type="match status" value="1"/>
</dbReference>
<name>A0ABR7KX30_9SPHI</name>
<organism evidence="5 6">
    <name type="scientific">Pedobacter fastidiosus</name>
    <dbReference type="NCBI Taxonomy" id="2765361"/>
    <lineage>
        <taxon>Bacteria</taxon>
        <taxon>Pseudomonadati</taxon>
        <taxon>Bacteroidota</taxon>
        <taxon>Sphingobacteriia</taxon>
        <taxon>Sphingobacteriales</taxon>
        <taxon>Sphingobacteriaceae</taxon>
        <taxon>Pedobacter</taxon>
    </lineage>
</organism>
<dbReference type="InterPro" id="IPR002577">
    <property type="entry name" value="HTH_HxlR"/>
</dbReference>
<evidence type="ECO:0000313" key="6">
    <source>
        <dbReference type="Proteomes" id="UP000652755"/>
    </source>
</evidence>
<proteinExistence type="predicted"/>
<dbReference type="PROSITE" id="PS51118">
    <property type="entry name" value="HTH_HXLR"/>
    <property type="match status" value="1"/>
</dbReference>
<dbReference type="Proteomes" id="UP000652755">
    <property type="component" value="Unassembled WGS sequence"/>
</dbReference>
<feature type="domain" description="HTH hxlR-type" evidence="4">
    <location>
        <begin position="12"/>
        <end position="110"/>
    </location>
</feature>
<keyword evidence="1" id="KW-0805">Transcription regulation</keyword>
<dbReference type="InterPro" id="IPR036388">
    <property type="entry name" value="WH-like_DNA-bd_sf"/>
</dbReference>
<sequence>MYEKKIPKDLSCGLNIAIEIIGGKWKANLLANINKGLKRPSELHKSIPQASARVLNQQLSELEFHGIVEKKIHSVLPPKVEYSLTKGGESALQVLYAMKGWGESYKETFHKIIKQAKETNKSN</sequence>
<evidence type="ECO:0000256" key="3">
    <source>
        <dbReference type="ARBA" id="ARBA00023163"/>
    </source>
</evidence>
<protein>
    <submittedName>
        <fullName evidence="5">Helix-turn-helix transcriptional regulator</fullName>
    </submittedName>
</protein>
<keyword evidence="3" id="KW-0804">Transcription</keyword>
<dbReference type="RefSeq" id="WP_187073086.1">
    <property type="nucleotide sequence ID" value="NZ_JACRYL010000024.1"/>
</dbReference>
<keyword evidence="2" id="KW-0238">DNA-binding</keyword>
<evidence type="ECO:0000256" key="2">
    <source>
        <dbReference type="ARBA" id="ARBA00023125"/>
    </source>
</evidence>
<dbReference type="PANTHER" id="PTHR33204">
    <property type="entry name" value="TRANSCRIPTIONAL REGULATOR, MARR FAMILY"/>
    <property type="match status" value="1"/>
</dbReference>